<feature type="domain" description="DUF1508" evidence="1">
    <location>
        <begin position="10"/>
        <end position="51"/>
    </location>
</feature>
<gene>
    <name evidence="3" type="ORF">B0A73_22070</name>
    <name evidence="2" type="ORF">IW18_21460</name>
</gene>
<reference evidence="3 5" key="2">
    <citation type="submission" date="2016-11" db="EMBL/GenBank/DDBJ databases">
        <title>Whole genomes of Flavobacteriaceae.</title>
        <authorList>
            <person name="Stine C."/>
            <person name="Li C."/>
            <person name="Tadesse D."/>
        </authorList>
    </citation>
    <scope>NUCLEOTIDE SEQUENCE [LARGE SCALE GENOMIC DNA]</scope>
    <source>
        <strain evidence="3 5">ATCC 51468</strain>
    </source>
</reference>
<dbReference type="Pfam" id="PF07411">
    <property type="entry name" value="DUF1508"/>
    <property type="match status" value="2"/>
</dbReference>
<organism evidence="2 4">
    <name type="scientific">Flavobacterium hibernum</name>
    <dbReference type="NCBI Taxonomy" id="37752"/>
    <lineage>
        <taxon>Bacteria</taxon>
        <taxon>Pseudomonadati</taxon>
        <taxon>Bacteroidota</taxon>
        <taxon>Flavobacteriia</taxon>
        <taxon>Flavobacteriales</taxon>
        <taxon>Flavobacteriaceae</taxon>
        <taxon>Flavobacterium</taxon>
    </lineage>
</organism>
<feature type="domain" description="DUF1508" evidence="1">
    <location>
        <begin position="64"/>
        <end position="107"/>
    </location>
</feature>
<evidence type="ECO:0000313" key="5">
    <source>
        <dbReference type="Proteomes" id="UP000198302"/>
    </source>
</evidence>
<dbReference type="SUPFAM" id="SSF160113">
    <property type="entry name" value="YegP-like"/>
    <property type="match status" value="2"/>
</dbReference>
<keyword evidence="5" id="KW-1185">Reference proteome</keyword>
<dbReference type="AlphaFoldDB" id="A0A0D0EYM3"/>
<name>A0A0D0EYM3_9FLAO</name>
<dbReference type="EMBL" id="JPRK01000024">
    <property type="protein sequence ID" value="KIO50752.1"/>
    <property type="molecule type" value="Genomic_DNA"/>
</dbReference>
<dbReference type="PANTHER" id="PTHR40606:SF1">
    <property type="entry name" value="UPF0339 PROTEIN YEGP"/>
    <property type="match status" value="1"/>
</dbReference>
<comment type="caution">
    <text evidence="2">The sequence shown here is derived from an EMBL/GenBank/DDBJ whole genome shotgun (WGS) entry which is preliminary data.</text>
</comment>
<dbReference type="InterPro" id="IPR051141">
    <property type="entry name" value="UPF0339_domain"/>
</dbReference>
<dbReference type="STRING" id="37752.IW18_21460"/>
<sequence>MEKFVINKNTNGEFQFDFIDKKNKVILSSGGYTRKLMCIKGIESVKKNSQDSVKFFRKTALTSETYFNLKAFNGKIIGVSKMFKDRFSRDKGIECLKKKAPNAIIEDRSKQTVKILASISSYNMAV</sequence>
<proteinExistence type="predicted"/>
<dbReference type="Proteomes" id="UP000032061">
    <property type="component" value="Unassembled WGS sequence"/>
</dbReference>
<protein>
    <recommendedName>
        <fullName evidence="1">DUF1508 domain-containing protein</fullName>
    </recommendedName>
</protein>
<dbReference type="Gene3D" id="2.30.29.80">
    <property type="match status" value="1"/>
</dbReference>
<reference evidence="2 4" key="1">
    <citation type="submission" date="2015-01" db="EMBL/GenBank/DDBJ databases">
        <title>Genome of Flavobacterium hibernum DSM 12611.</title>
        <authorList>
            <person name="Stropko S.J."/>
            <person name="Pipes S.E."/>
            <person name="Newman J.D."/>
        </authorList>
    </citation>
    <scope>NUCLEOTIDE SEQUENCE [LARGE SCALE GENOMIC DNA]</scope>
    <source>
        <strain evidence="2 4">DSM 12611</strain>
    </source>
</reference>
<dbReference type="PANTHER" id="PTHR40606">
    <property type="match status" value="1"/>
</dbReference>
<dbReference type="InterPro" id="IPR010879">
    <property type="entry name" value="DUF1508"/>
</dbReference>
<evidence type="ECO:0000259" key="1">
    <source>
        <dbReference type="Pfam" id="PF07411"/>
    </source>
</evidence>
<dbReference type="RefSeq" id="WP_041520256.1">
    <property type="nucleotide sequence ID" value="NZ_JPRK01000024.1"/>
</dbReference>
<dbReference type="Proteomes" id="UP000198302">
    <property type="component" value="Unassembled WGS sequence"/>
</dbReference>
<dbReference type="OrthoDB" id="9802792at2"/>
<dbReference type="InterPro" id="IPR036913">
    <property type="entry name" value="YegP-like_sf"/>
</dbReference>
<evidence type="ECO:0000313" key="2">
    <source>
        <dbReference type="EMBL" id="KIO50752.1"/>
    </source>
</evidence>
<accession>A0A0D0EYM3</accession>
<evidence type="ECO:0000313" key="3">
    <source>
        <dbReference type="EMBL" id="OXA83498.1"/>
    </source>
</evidence>
<dbReference type="EMBL" id="MUGX01000044">
    <property type="protein sequence ID" value="OXA83498.1"/>
    <property type="molecule type" value="Genomic_DNA"/>
</dbReference>
<evidence type="ECO:0000313" key="4">
    <source>
        <dbReference type="Proteomes" id="UP000032061"/>
    </source>
</evidence>